<organism evidence="2 3">
    <name type="scientific">Marasmius tenuissimus</name>
    <dbReference type="NCBI Taxonomy" id="585030"/>
    <lineage>
        <taxon>Eukaryota</taxon>
        <taxon>Fungi</taxon>
        <taxon>Dikarya</taxon>
        <taxon>Basidiomycota</taxon>
        <taxon>Agaricomycotina</taxon>
        <taxon>Agaricomycetes</taxon>
        <taxon>Agaricomycetidae</taxon>
        <taxon>Agaricales</taxon>
        <taxon>Marasmiineae</taxon>
        <taxon>Marasmiaceae</taxon>
        <taxon>Marasmius</taxon>
    </lineage>
</organism>
<feature type="compositionally biased region" description="Polar residues" evidence="1">
    <location>
        <begin position="16"/>
        <end position="33"/>
    </location>
</feature>
<feature type="region of interest" description="Disordered" evidence="1">
    <location>
        <begin position="1"/>
        <end position="70"/>
    </location>
</feature>
<evidence type="ECO:0000256" key="1">
    <source>
        <dbReference type="SAM" id="MobiDB-lite"/>
    </source>
</evidence>
<proteinExistence type="predicted"/>
<evidence type="ECO:0000313" key="3">
    <source>
        <dbReference type="Proteomes" id="UP001437256"/>
    </source>
</evidence>
<accession>A0ABR2Z789</accession>
<comment type="caution">
    <text evidence="2">The sequence shown here is derived from an EMBL/GenBank/DDBJ whole genome shotgun (WGS) entry which is preliminary data.</text>
</comment>
<evidence type="ECO:0000313" key="2">
    <source>
        <dbReference type="EMBL" id="KAL0057190.1"/>
    </source>
</evidence>
<feature type="compositionally biased region" description="Polar residues" evidence="1">
    <location>
        <begin position="59"/>
        <end position="68"/>
    </location>
</feature>
<reference evidence="2 3" key="1">
    <citation type="submission" date="2024-05" db="EMBL/GenBank/DDBJ databases">
        <title>A draft genome resource for the thread blight pathogen Marasmius tenuissimus strain MS-2.</title>
        <authorList>
            <person name="Yulfo-Soto G.E."/>
            <person name="Baruah I.K."/>
            <person name="Amoako-Attah I."/>
            <person name="Bukari Y."/>
            <person name="Meinhardt L.W."/>
            <person name="Bailey B.A."/>
            <person name="Cohen S.P."/>
        </authorList>
    </citation>
    <scope>NUCLEOTIDE SEQUENCE [LARGE SCALE GENOMIC DNA]</scope>
    <source>
        <strain evidence="2 3">MS-2</strain>
    </source>
</reference>
<name>A0ABR2Z789_9AGAR</name>
<keyword evidence="3" id="KW-1185">Reference proteome</keyword>
<protein>
    <submittedName>
        <fullName evidence="2">Uncharacterized protein</fullName>
    </submittedName>
</protein>
<gene>
    <name evidence="2" type="ORF">AAF712_016182</name>
</gene>
<dbReference type="EMBL" id="JBBXMP010000642">
    <property type="protein sequence ID" value="KAL0057190.1"/>
    <property type="molecule type" value="Genomic_DNA"/>
</dbReference>
<dbReference type="Proteomes" id="UP001437256">
    <property type="component" value="Unassembled WGS sequence"/>
</dbReference>
<sequence length="154" mass="16749">MNGLQVAGHAHRHTLHTQTGEGNNTQQPTSTPHESWRGLRGTTSTASVAGETVEKDNTTDNTPLSDTPDSVGWAANKKWVIMGIKANAKHLELVEGMQTAITNAAREARDEARQDQEALVNMLQDAQSPGLVDLFKDPIILSILNTSWTLQNNL</sequence>